<keyword evidence="2 8" id="KW-0813">Transport</keyword>
<dbReference type="PROSITE" id="PS00211">
    <property type="entry name" value="ABC_TRANSPORTER_1"/>
    <property type="match status" value="1"/>
</dbReference>
<dbReference type="InterPro" id="IPR003593">
    <property type="entry name" value="AAA+_ATPase"/>
</dbReference>
<gene>
    <name evidence="11" type="ORF">LN736_14585</name>
</gene>
<comment type="caution">
    <text evidence="11">The sequence shown here is derived from an EMBL/GenBank/DDBJ whole genome shotgun (WGS) entry which is preliminary data.</text>
</comment>
<evidence type="ECO:0000256" key="4">
    <source>
        <dbReference type="ARBA" id="ARBA00022741"/>
    </source>
</evidence>
<organism evidence="11 12">
    <name type="scientific">Clostridium aromativorans</name>
    <dbReference type="NCBI Taxonomy" id="2836848"/>
    <lineage>
        <taxon>Bacteria</taxon>
        <taxon>Bacillati</taxon>
        <taxon>Bacillota</taxon>
        <taxon>Clostridia</taxon>
        <taxon>Eubacteriales</taxon>
        <taxon>Clostridiaceae</taxon>
        <taxon>Clostridium</taxon>
    </lineage>
</organism>
<dbReference type="GO" id="GO:0005524">
    <property type="term" value="F:ATP binding"/>
    <property type="evidence" value="ECO:0007669"/>
    <property type="project" value="UniProtKB-KW"/>
</dbReference>
<dbReference type="SMART" id="SM00382">
    <property type="entry name" value="AAA"/>
    <property type="match status" value="1"/>
</dbReference>
<reference evidence="11" key="1">
    <citation type="submission" date="2021-11" db="EMBL/GenBank/DDBJ databases">
        <authorList>
            <person name="Qingchun L."/>
            <person name="Dong Z."/>
            <person name="Zongwei Q."/>
            <person name="Jia Z."/>
            <person name="Duotao L."/>
        </authorList>
    </citation>
    <scope>NUCLEOTIDE SEQUENCE</scope>
    <source>
        <strain evidence="11">WLY-B-L2</strain>
    </source>
</reference>
<evidence type="ECO:0000313" key="12">
    <source>
        <dbReference type="Proteomes" id="UP001165422"/>
    </source>
</evidence>
<evidence type="ECO:0000256" key="1">
    <source>
        <dbReference type="ARBA" id="ARBA00005417"/>
    </source>
</evidence>
<dbReference type="InterPro" id="IPR027417">
    <property type="entry name" value="P-loop_NTPase"/>
</dbReference>
<evidence type="ECO:0000256" key="2">
    <source>
        <dbReference type="ARBA" id="ARBA00022448"/>
    </source>
</evidence>
<dbReference type="Pfam" id="PF00571">
    <property type="entry name" value="CBS"/>
    <property type="match status" value="2"/>
</dbReference>
<dbReference type="Gene3D" id="3.10.580.10">
    <property type="entry name" value="CBS-domain"/>
    <property type="match status" value="1"/>
</dbReference>
<dbReference type="InterPro" id="IPR005892">
    <property type="entry name" value="Gly-betaine_transp_ATP-bd"/>
</dbReference>
<comment type="subunit">
    <text evidence="8">The complex is probably composed of two ATP-binding proteins, two transmembrane proteins and a solute-binding protein.</text>
</comment>
<keyword evidence="3" id="KW-0677">Repeat</keyword>
<evidence type="ECO:0000256" key="8">
    <source>
        <dbReference type="RuleBase" id="RU369116"/>
    </source>
</evidence>
<feature type="domain" description="CBS" evidence="10">
    <location>
        <begin position="314"/>
        <end position="371"/>
    </location>
</feature>
<evidence type="ECO:0000256" key="6">
    <source>
        <dbReference type="ARBA" id="ARBA00023122"/>
    </source>
</evidence>
<dbReference type="SMART" id="SM00116">
    <property type="entry name" value="CBS"/>
    <property type="match status" value="2"/>
</dbReference>
<dbReference type="PROSITE" id="PS51371">
    <property type="entry name" value="CBS"/>
    <property type="match status" value="2"/>
</dbReference>
<evidence type="ECO:0000256" key="5">
    <source>
        <dbReference type="ARBA" id="ARBA00022840"/>
    </source>
</evidence>
<accession>A0ABS8NA99</accession>
<evidence type="ECO:0000259" key="10">
    <source>
        <dbReference type="PROSITE" id="PS51371"/>
    </source>
</evidence>
<evidence type="ECO:0000256" key="7">
    <source>
        <dbReference type="PROSITE-ProRule" id="PRU00703"/>
    </source>
</evidence>
<dbReference type="NCBIfam" id="TIGR01186">
    <property type="entry name" value="proV"/>
    <property type="match status" value="1"/>
</dbReference>
<name>A0ABS8NA99_9CLOT</name>
<dbReference type="InterPro" id="IPR000644">
    <property type="entry name" value="CBS_dom"/>
</dbReference>
<dbReference type="Pfam" id="PF00005">
    <property type="entry name" value="ABC_tran"/>
    <property type="match status" value="1"/>
</dbReference>
<dbReference type="CDD" id="cd04583">
    <property type="entry name" value="CBS_pair_ABC_OpuCA_assoc"/>
    <property type="match status" value="1"/>
</dbReference>
<dbReference type="RefSeq" id="WP_150356657.1">
    <property type="nucleotide sequence ID" value="NZ_JAJJPB010000023.1"/>
</dbReference>
<evidence type="ECO:0000259" key="9">
    <source>
        <dbReference type="PROSITE" id="PS50893"/>
    </source>
</evidence>
<sequence>MIEFKNITKSFKGKVVLNNINLKIHKGELVVLIGPSGCGKTTTLKMINKLIKPTSGDIFVNNKNIKEENSIELRRKIGYVIQQVGLFPHMTIQENITLIPRLQKWPEKKIEDRTEELLEMIGMNPGEFLNRYPNELSGGQQQRIGVARAFAMNPDIVLMDEPFSALDPISKSQLQDELFNLQQELKKTIVFVTHDMDEAIKLGNKICIMKDGNILQFDTPEKILKNPSHGFVEEFIGKNRIWNKPEFIKAKDIMITNPVVTNAERTIVQAVEIMRTNNVDSLMIVDKNLTLIGIVTLKDIRKGMDKTLKLKNIMEKNIFTVYEEDSIVDVLQEISDNNIGYVPVLTKKGALAGLITRSSLITVLSAQFLDAEEEI</sequence>
<comment type="subcellular location">
    <subcellularLocation>
        <location evidence="8">Cell inner membrane</location>
        <topology evidence="8">Peripheral membrane protein</topology>
    </subcellularLocation>
</comment>
<dbReference type="EC" id="7.6.2.9" evidence="8"/>
<comment type="similarity">
    <text evidence="1 8">Belongs to the ABC transporter superfamily.</text>
</comment>
<dbReference type="CDD" id="cd03295">
    <property type="entry name" value="ABC_OpuCA_Osmoprotection"/>
    <property type="match status" value="1"/>
</dbReference>
<protein>
    <recommendedName>
        <fullName evidence="8">Quaternary amine transport ATP-binding protein</fullName>
        <ecNumber evidence="8">7.6.2.9</ecNumber>
    </recommendedName>
</protein>
<keyword evidence="8" id="KW-1003">Cell membrane</keyword>
<dbReference type="SUPFAM" id="SSF54631">
    <property type="entry name" value="CBS-domain pair"/>
    <property type="match status" value="1"/>
</dbReference>
<dbReference type="InterPro" id="IPR046342">
    <property type="entry name" value="CBS_dom_sf"/>
</dbReference>
<keyword evidence="12" id="KW-1185">Reference proteome</keyword>
<feature type="domain" description="ABC transporter" evidence="9">
    <location>
        <begin position="2"/>
        <end position="236"/>
    </location>
</feature>
<evidence type="ECO:0000313" key="11">
    <source>
        <dbReference type="EMBL" id="MCC9296084.1"/>
    </source>
</evidence>
<dbReference type="InterPro" id="IPR017871">
    <property type="entry name" value="ABC_transporter-like_CS"/>
</dbReference>
<dbReference type="Proteomes" id="UP001165422">
    <property type="component" value="Unassembled WGS sequence"/>
</dbReference>
<dbReference type="PANTHER" id="PTHR43117">
    <property type="entry name" value="OSMOPROTECTANT IMPORT ATP-BINDING PROTEIN OSMV"/>
    <property type="match status" value="1"/>
</dbReference>
<keyword evidence="5 8" id="KW-0067">ATP-binding</keyword>
<proteinExistence type="inferred from homology"/>
<keyword evidence="8" id="KW-0997">Cell inner membrane</keyword>
<evidence type="ECO:0000256" key="3">
    <source>
        <dbReference type="ARBA" id="ARBA00022737"/>
    </source>
</evidence>
<dbReference type="SUPFAM" id="SSF52540">
    <property type="entry name" value="P-loop containing nucleoside triphosphate hydrolases"/>
    <property type="match status" value="1"/>
</dbReference>
<keyword evidence="6 7" id="KW-0129">CBS domain</keyword>
<dbReference type="PANTHER" id="PTHR43117:SF4">
    <property type="entry name" value="OSMOPROTECTANT IMPORT ATP-BINDING PROTEIN OSMV"/>
    <property type="match status" value="1"/>
</dbReference>
<keyword evidence="8" id="KW-0472">Membrane</keyword>
<dbReference type="EMBL" id="JAJJPB010000023">
    <property type="protein sequence ID" value="MCC9296084.1"/>
    <property type="molecule type" value="Genomic_DNA"/>
</dbReference>
<feature type="domain" description="CBS" evidence="10">
    <location>
        <begin position="254"/>
        <end position="310"/>
    </location>
</feature>
<comment type="catalytic activity">
    <reaction evidence="8">
        <text>a quaternary ammonium(out) + ATP + H2O = a quaternary ammonium(in) + ADP + phosphate + H(+)</text>
        <dbReference type="Rhea" id="RHEA:11036"/>
        <dbReference type="ChEBI" id="CHEBI:15377"/>
        <dbReference type="ChEBI" id="CHEBI:15378"/>
        <dbReference type="ChEBI" id="CHEBI:30616"/>
        <dbReference type="ChEBI" id="CHEBI:35267"/>
        <dbReference type="ChEBI" id="CHEBI:43474"/>
        <dbReference type="ChEBI" id="CHEBI:456216"/>
    </reaction>
</comment>
<dbReference type="PROSITE" id="PS50893">
    <property type="entry name" value="ABC_TRANSPORTER_2"/>
    <property type="match status" value="1"/>
</dbReference>
<dbReference type="InterPro" id="IPR003439">
    <property type="entry name" value="ABC_transporter-like_ATP-bd"/>
</dbReference>
<keyword evidence="4 8" id="KW-0547">Nucleotide-binding</keyword>
<dbReference type="Gene3D" id="3.40.50.300">
    <property type="entry name" value="P-loop containing nucleotide triphosphate hydrolases"/>
    <property type="match status" value="1"/>
</dbReference>